<dbReference type="STRING" id="13370.A0A448YGZ1"/>
<evidence type="ECO:0000259" key="2">
    <source>
        <dbReference type="PROSITE" id="PS50011"/>
    </source>
</evidence>
<proteinExistence type="inferred from homology"/>
<feature type="domain" description="Protein kinase" evidence="2">
    <location>
        <begin position="315"/>
        <end position="700"/>
    </location>
</feature>
<dbReference type="Proteomes" id="UP000290900">
    <property type="component" value="Unassembled WGS sequence"/>
</dbReference>
<dbReference type="EMBL" id="CAACVR010000002">
    <property type="protein sequence ID" value="VEU20158.1"/>
    <property type="molecule type" value="Genomic_DNA"/>
</dbReference>
<dbReference type="OrthoDB" id="1290869at2759"/>
<dbReference type="InterPro" id="IPR011009">
    <property type="entry name" value="Kinase-like_dom_sf"/>
</dbReference>
<evidence type="ECO:0000313" key="3">
    <source>
        <dbReference type="EMBL" id="VEU20158.1"/>
    </source>
</evidence>
<evidence type="ECO:0000313" key="4">
    <source>
        <dbReference type="Proteomes" id="UP000290900"/>
    </source>
</evidence>
<dbReference type="InParanoid" id="A0A448YGZ1"/>
<dbReference type="InterPro" id="IPR044095">
    <property type="entry name" value="ADCK2_dom"/>
</dbReference>
<dbReference type="Pfam" id="PF03109">
    <property type="entry name" value="ABC1"/>
    <property type="match status" value="2"/>
</dbReference>
<dbReference type="InterPro" id="IPR052402">
    <property type="entry name" value="ADCK_kinase"/>
</dbReference>
<dbReference type="SUPFAM" id="SSF56112">
    <property type="entry name" value="Protein kinase-like (PK-like)"/>
    <property type="match status" value="1"/>
</dbReference>
<gene>
    <name evidence="3" type="ORF">BRENAR_LOCUS893</name>
</gene>
<organism evidence="3 4">
    <name type="scientific">Brettanomyces naardenensis</name>
    <name type="common">Yeast</name>
    <dbReference type="NCBI Taxonomy" id="13370"/>
    <lineage>
        <taxon>Eukaryota</taxon>
        <taxon>Fungi</taxon>
        <taxon>Dikarya</taxon>
        <taxon>Ascomycota</taxon>
        <taxon>Saccharomycotina</taxon>
        <taxon>Pichiomycetes</taxon>
        <taxon>Pichiales</taxon>
        <taxon>Pichiaceae</taxon>
        <taxon>Brettanomyces</taxon>
    </lineage>
</organism>
<dbReference type="InterPro" id="IPR000719">
    <property type="entry name" value="Prot_kinase_dom"/>
</dbReference>
<evidence type="ECO:0000256" key="1">
    <source>
        <dbReference type="ARBA" id="ARBA00009670"/>
    </source>
</evidence>
<reference evidence="3 4" key="1">
    <citation type="submission" date="2018-12" db="EMBL/GenBank/DDBJ databases">
        <authorList>
            <person name="Tiukova I."/>
            <person name="Dainat J."/>
        </authorList>
    </citation>
    <scope>NUCLEOTIDE SEQUENCE [LARGE SCALE GENOMIC DNA]</scope>
</reference>
<comment type="similarity">
    <text evidence="1">Belongs to the protein kinase superfamily. ADCK protein kinase family.</text>
</comment>
<dbReference type="GO" id="GO:0004672">
    <property type="term" value="F:protein kinase activity"/>
    <property type="evidence" value="ECO:0007669"/>
    <property type="project" value="InterPro"/>
</dbReference>
<dbReference type="PANTHER" id="PTHR45890:SF1">
    <property type="entry name" value="AARF DOMAIN CONTAINING KINASE 2"/>
    <property type="match status" value="1"/>
</dbReference>
<dbReference type="FunCoup" id="A0A448YGZ1">
    <property type="interactions" value="91"/>
</dbReference>
<sequence length="700" mass="79446">MGRIGIERLWKGGVARVARAKVALPRGEPTALRIGLRGLKPGITGGYFSLNKSDSPAITRPFCTSIRTPSRPFSVLSKSQPVSSLTSYRPASSFSSQSSPSANRYIYISLGVVVAASTYLSIKQIFNESDPSVDAARSSRFDIGQSPLIPDPEGDTFEQGLYLASQRELEDGKSQHRADQMSRKYLGIVFRIAYLVDDYIWEPLVTFGRFCQLTVLFLPVVVVYPIVFFGRLNKNGDRTGALRWYKLVRLAAEAAGASFIKLGQWAASRTDIFSRGMCDELSNLHSNAKSHSFSATRRIIREEFKGLEIEDLFDEFYPTPVGTGAIAQVYLAKLNSSFVRNFVGREDEEEGDSSSHNSLVAVKVEHPKVRQRIERDLKIMKFFARAIDILPNMEWLSFPQEVDQFSIIMRLQLDMRIEAQNLHKFIDNFESHPEVRFPVPRFSSRRVLIEERIQGIGMNKVLELHRNYGKRMSKMISDNVVDAFLKMLILDNFIHADLHPGNIFVRFVKKSANGKKVLSSEFETDELMQELAKLSDEDDKLALKLDELYQSNYRPQVCFIDAGLVTELNDRNRYNFISLFNALSQFDGYKAGELMIERSKTPETAIDADMFKYKVEKLVDRVRQRTFTLGSISIGDILEQMLSMVRVHHVRMEGDFVTVVVAILLLEGIGRQLDPDLDLFARCVYAWYFGVPTSQDLLTE</sequence>
<dbReference type="GO" id="GO:0005739">
    <property type="term" value="C:mitochondrion"/>
    <property type="evidence" value="ECO:0007669"/>
    <property type="project" value="TreeGrafter"/>
</dbReference>
<dbReference type="InterPro" id="IPR004147">
    <property type="entry name" value="ABC1_dom"/>
</dbReference>
<dbReference type="CDD" id="cd13971">
    <property type="entry name" value="ADCK2-like"/>
    <property type="match status" value="1"/>
</dbReference>
<protein>
    <submittedName>
        <fullName evidence="3">DEKNAAC101052</fullName>
    </submittedName>
</protein>
<keyword evidence="4" id="KW-1185">Reference proteome</keyword>
<dbReference type="GO" id="GO:0005524">
    <property type="term" value="F:ATP binding"/>
    <property type="evidence" value="ECO:0007669"/>
    <property type="project" value="InterPro"/>
</dbReference>
<dbReference type="PANTHER" id="PTHR45890">
    <property type="entry name" value="AARF DOMAIN CONTAINING KINASE 2 (PREDICTED)"/>
    <property type="match status" value="1"/>
</dbReference>
<accession>A0A448YGZ1</accession>
<dbReference type="AlphaFoldDB" id="A0A448YGZ1"/>
<name>A0A448YGZ1_BRENA</name>
<dbReference type="PROSITE" id="PS50011">
    <property type="entry name" value="PROTEIN_KINASE_DOM"/>
    <property type="match status" value="1"/>
</dbReference>